<organism evidence="4">
    <name type="scientific">Eiseniibacteriota bacterium</name>
    <dbReference type="NCBI Taxonomy" id="2212470"/>
    <lineage>
        <taxon>Bacteria</taxon>
        <taxon>Candidatus Eiseniibacteriota</taxon>
    </lineage>
</organism>
<dbReference type="SUPFAM" id="SSF47384">
    <property type="entry name" value="Homodimeric domain of signal transducing histidine kinase"/>
    <property type="match status" value="1"/>
</dbReference>
<keyword evidence="4" id="KW-0808">Transferase</keyword>
<dbReference type="Proteomes" id="UP000886069">
    <property type="component" value="Unassembled WGS sequence"/>
</dbReference>
<keyword evidence="4" id="KW-0418">Kinase</keyword>
<dbReference type="PANTHER" id="PTHR44591:SF3">
    <property type="entry name" value="RESPONSE REGULATORY DOMAIN-CONTAINING PROTEIN"/>
    <property type="match status" value="1"/>
</dbReference>
<gene>
    <name evidence="4" type="ORF">ENO08_02445</name>
</gene>
<comment type="caution">
    <text evidence="4">The sequence shown here is derived from an EMBL/GenBank/DDBJ whole genome shotgun (WGS) entry which is preliminary data.</text>
</comment>
<dbReference type="InterPro" id="IPR001789">
    <property type="entry name" value="Sig_transdc_resp-reg_receiver"/>
</dbReference>
<dbReference type="SUPFAM" id="SSF52172">
    <property type="entry name" value="CheY-like"/>
    <property type="match status" value="1"/>
</dbReference>
<dbReference type="GO" id="GO:0000155">
    <property type="term" value="F:phosphorelay sensor kinase activity"/>
    <property type="evidence" value="ECO:0007669"/>
    <property type="project" value="InterPro"/>
</dbReference>
<dbReference type="InterPro" id="IPR011006">
    <property type="entry name" value="CheY-like_superfamily"/>
</dbReference>
<evidence type="ECO:0000256" key="1">
    <source>
        <dbReference type="ARBA" id="ARBA00022553"/>
    </source>
</evidence>
<feature type="modified residue" description="4-aspartylphosphate" evidence="2">
    <location>
        <position position="124"/>
    </location>
</feature>
<dbReference type="Pfam" id="PF00512">
    <property type="entry name" value="HisKA"/>
    <property type="match status" value="1"/>
</dbReference>
<dbReference type="InterPro" id="IPR036097">
    <property type="entry name" value="HisK_dim/P_sf"/>
</dbReference>
<evidence type="ECO:0000313" key="4">
    <source>
        <dbReference type="EMBL" id="HER43304.1"/>
    </source>
</evidence>
<dbReference type="CDD" id="cd00082">
    <property type="entry name" value="HisKA"/>
    <property type="match status" value="1"/>
</dbReference>
<sequence>MGVCIMRTAPFPSFPIVEHWRALSGSVPRCRRHDPCERFHSRPVHFGWRKASMNRRQTEVQPGRESGREAENAQTIFLVDDGTLMAEIVERKLLQHGFRVELYSDPIHVIDSLQREKPAAVFVDLETREIDAVELVIMARGRGYNGCIVMVSASRDRERIASAIREGANDFLSRPFRDFELDLIVEKIKSGRTGRSPVLDSLEAVLQAVDQGFILLDGSRRVFFVNRCAGEMLKTGHCDDVTGIIEQSCPESIFEQCRGGRPAATFLDLSRTKKDRHSLVGLEAFYIDTLLPEPCYLFLMRDFSQWRKLDELHSRFATYLSHQMRTPLTSIRNSVKILSDGCGCLPHEERERLLDIGWRNVEKLISSLDELQKVFMIESEELSVCRTLVKVRKELRPLLDEIERSGGIRGYKIRIPDLTIMTGRARFREFISTAIDAYHRWMGETPFIECISSIREDFKNQGGVDRRLKVTIRPRSYSGHAGGKRLKDFLSFDEAHLGLVLKRLASVLDGDVEISGHDSISLLIPMDPPFDRDKDLVHNLHNMTEKAELTGGELHLADLKMVGIADGGVHFTGILEDSLCAVMQHHGVVSKGEQPFSYSVFVLNRPLGSLDDIMRSIRERFTRLCRERGEELYPSLRWEVRYSKRCEESSGAALVEEMV</sequence>
<proteinExistence type="predicted"/>
<dbReference type="Gene3D" id="1.10.287.130">
    <property type="match status" value="1"/>
</dbReference>
<dbReference type="SMART" id="SM00388">
    <property type="entry name" value="HisKA"/>
    <property type="match status" value="1"/>
</dbReference>
<evidence type="ECO:0000259" key="3">
    <source>
        <dbReference type="PROSITE" id="PS50110"/>
    </source>
</evidence>
<evidence type="ECO:0000256" key="2">
    <source>
        <dbReference type="PROSITE-ProRule" id="PRU00169"/>
    </source>
</evidence>
<dbReference type="Pfam" id="PF00072">
    <property type="entry name" value="Response_reg"/>
    <property type="match status" value="1"/>
</dbReference>
<feature type="domain" description="Response regulatory" evidence="3">
    <location>
        <begin position="75"/>
        <end position="189"/>
    </location>
</feature>
<dbReference type="PANTHER" id="PTHR44591">
    <property type="entry name" value="STRESS RESPONSE REGULATOR PROTEIN 1"/>
    <property type="match status" value="1"/>
</dbReference>
<keyword evidence="1 2" id="KW-0597">Phosphoprotein</keyword>
<dbReference type="Gene3D" id="3.40.50.2300">
    <property type="match status" value="1"/>
</dbReference>
<dbReference type="InterPro" id="IPR050595">
    <property type="entry name" value="Bact_response_regulator"/>
</dbReference>
<reference evidence="4" key="1">
    <citation type="journal article" date="2020" name="mSystems">
        <title>Genome- and Community-Level Interaction Insights into Carbon Utilization and Element Cycling Functions of Hydrothermarchaeota in Hydrothermal Sediment.</title>
        <authorList>
            <person name="Zhou Z."/>
            <person name="Liu Y."/>
            <person name="Xu W."/>
            <person name="Pan J."/>
            <person name="Luo Z.H."/>
            <person name="Li M."/>
        </authorList>
    </citation>
    <scope>NUCLEOTIDE SEQUENCE [LARGE SCALE GENOMIC DNA]</scope>
    <source>
        <strain evidence="4">SpSt-1233</strain>
    </source>
</reference>
<dbReference type="InterPro" id="IPR003661">
    <property type="entry name" value="HisK_dim/P_dom"/>
</dbReference>
<accession>A0A7V2AU83</accession>
<name>A0A7V2AU83_UNCEI</name>
<dbReference type="AlphaFoldDB" id="A0A7V2AU83"/>
<dbReference type="PROSITE" id="PS50110">
    <property type="entry name" value="RESPONSE_REGULATORY"/>
    <property type="match status" value="1"/>
</dbReference>
<dbReference type="EMBL" id="DSEC01000172">
    <property type="protein sequence ID" value="HER43304.1"/>
    <property type="molecule type" value="Genomic_DNA"/>
</dbReference>
<dbReference type="SMART" id="SM00448">
    <property type="entry name" value="REC"/>
    <property type="match status" value="1"/>
</dbReference>
<protein>
    <submittedName>
        <fullName evidence="4">Hybrid sensor histidine kinase/response regulator</fullName>
    </submittedName>
</protein>